<gene>
    <name evidence="3" type="ORF">EA58_19030</name>
</gene>
<dbReference type="EMBL" id="JMIB01000038">
    <property type="protein sequence ID" value="KDM90036.1"/>
    <property type="molecule type" value="Genomic_DNA"/>
</dbReference>
<keyword evidence="4" id="KW-1185">Reference proteome</keyword>
<dbReference type="InterPro" id="IPR016187">
    <property type="entry name" value="CTDL_fold"/>
</dbReference>
<evidence type="ECO:0000256" key="1">
    <source>
        <dbReference type="SAM" id="SignalP"/>
    </source>
</evidence>
<dbReference type="RefSeq" id="WP_036756158.1">
    <property type="nucleotide sequence ID" value="NZ_JAGSGC010000008.1"/>
</dbReference>
<dbReference type="GO" id="GO:0120147">
    <property type="term" value="F:formylglycine-generating oxidase activity"/>
    <property type="evidence" value="ECO:0007669"/>
    <property type="project" value="TreeGrafter"/>
</dbReference>
<name>A0A066RLM9_9GAMM</name>
<protein>
    <recommendedName>
        <fullName evidence="2">Sulfatase-modifying factor enzyme-like domain-containing protein</fullName>
    </recommendedName>
</protein>
<comment type="caution">
    <text evidence="3">The sequence shown here is derived from an EMBL/GenBank/DDBJ whole genome shotgun (WGS) entry which is preliminary data.</text>
</comment>
<dbReference type="Gene3D" id="3.90.1580.10">
    <property type="entry name" value="paralog of FGE (formylglycine-generating enzyme)"/>
    <property type="match status" value="1"/>
</dbReference>
<evidence type="ECO:0000313" key="4">
    <source>
        <dbReference type="Proteomes" id="UP000027192"/>
    </source>
</evidence>
<keyword evidence="1" id="KW-0732">Signal</keyword>
<sequence length="354" mass="39964">MKIYRLGLACTLPLFAACNATNSSIKITSETVSQQRLDTIVANIEKRYPEATQEQKQNAAEVVVRAIENLVFVEGGSFEMGDFGAPCEIPSGTVNRMDWSPDAECLSSPGSQMTGADHLHKVTLDSYSIAKFETRFIDMEWMRLINGLPVAKDDAKDQSIIQRDSKAYQWLITDMKDYPASAKAWQEAKDYCQWLGQVSAMPFDLPTEAQWEYAARSRGQKYYFATNNGYSQVQDAIYFDPETDRYIEYTESDANASTNTEEVDRYPPNPLGIYGMSNPVSEWVEDWYSPDYYEHSPELNPKGPKEGTEKVLRDAGGTTMTFSRIYSVPVKKAYFYSTSFRCALQTTTPAHKSS</sequence>
<accession>A0A066RLM9</accession>
<evidence type="ECO:0000259" key="2">
    <source>
        <dbReference type="Pfam" id="PF03781"/>
    </source>
</evidence>
<evidence type="ECO:0000313" key="3">
    <source>
        <dbReference type="EMBL" id="KDM90036.1"/>
    </source>
</evidence>
<dbReference type="OrthoDB" id="9768004at2"/>
<dbReference type="PANTHER" id="PTHR23150:SF19">
    <property type="entry name" value="FORMYLGLYCINE-GENERATING ENZYME"/>
    <property type="match status" value="1"/>
</dbReference>
<feature type="domain" description="Sulfatase-modifying factor enzyme-like" evidence="2">
    <location>
        <begin position="68"/>
        <end position="321"/>
    </location>
</feature>
<dbReference type="STRING" id="1654360.EA58_19030"/>
<feature type="chain" id="PRO_5001629492" description="Sulfatase-modifying factor enzyme-like domain-containing protein" evidence="1">
    <location>
        <begin position="17"/>
        <end position="354"/>
    </location>
</feature>
<dbReference type="Proteomes" id="UP000027192">
    <property type="component" value="Unassembled WGS sequence"/>
</dbReference>
<proteinExistence type="predicted"/>
<reference evidence="3 4" key="1">
    <citation type="submission" date="2014-04" db="EMBL/GenBank/DDBJ databases">
        <title>Draft genome sequence of Photobacterium halotolerans S2753: a solonamide, ngercheumicin and holomycin producer.</title>
        <authorList>
            <person name="Machado H.R."/>
            <person name="Gram L."/>
        </authorList>
    </citation>
    <scope>NUCLEOTIDE SEQUENCE [LARGE SCALE GENOMIC DNA]</scope>
    <source>
        <strain evidence="3 4">S2753</strain>
    </source>
</reference>
<dbReference type="SUPFAM" id="SSF56436">
    <property type="entry name" value="C-type lectin-like"/>
    <property type="match status" value="1"/>
</dbReference>
<organism evidence="3 4">
    <name type="scientific">Photobacterium galatheae</name>
    <dbReference type="NCBI Taxonomy" id="1654360"/>
    <lineage>
        <taxon>Bacteria</taxon>
        <taxon>Pseudomonadati</taxon>
        <taxon>Pseudomonadota</taxon>
        <taxon>Gammaproteobacteria</taxon>
        <taxon>Vibrionales</taxon>
        <taxon>Vibrionaceae</taxon>
        <taxon>Photobacterium</taxon>
    </lineage>
</organism>
<dbReference type="PANTHER" id="PTHR23150">
    <property type="entry name" value="SULFATASE MODIFYING FACTOR 1, 2"/>
    <property type="match status" value="1"/>
</dbReference>
<feature type="signal peptide" evidence="1">
    <location>
        <begin position="1"/>
        <end position="16"/>
    </location>
</feature>
<dbReference type="InterPro" id="IPR051043">
    <property type="entry name" value="Sulfatase_Mod_Factor_Kinase"/>
</dbReference>
<dbReference type="InterPro" id="IPR042095">
    <property type="entry name" value="SUMF_sf"/>
</dbReference>
<dbReference type="PROSITE" id="PS51257">
    <property type="entry name" value="PROKAR_LIPOPROTEIN"/>
    <property type="match status" value="1"/>
</dbReference>
<dbReference type="Pfam" id="PF03781">
    <property type="entry name" value="FGE-sulfatase"/>
    <property type="match status" value="1"/>
</dbReference>
<dbReference type="AlphaFoldDB" id="A0A066RLM9"/>
<dbReference type="InterPro" id="IPR005532">
    <property type="entry name" value="SUMF_dom"/>
</dbReference>